<evidence type="ECO:0000259" key="2">
    <source>
        <dbReference type="Pfam" id="PF14479"/>
    </source>
</evidence>
<dbReference type="InterPro" id="IPR054289">
    <property type="entry name" value="DUF7025"/>
</dbReference>
<sequence>MTEVVGLAVGFIGLAGLFSTCVDAFKLVQICGSRTADYGVLQTMLDNQQFQLMAWGKACGFMEEDHVNPIFDDHSSAHRNRRIEDTLERIRSLLVNAEKLKEVYGLKAQRAPIGSRLIVGAPLSAFSKAFQSTKKFCNTSLQRKVRITDSIRWAVQDREKFERLVQDLRDLVDDLSKLTEDTGIASSQRIVVEYEMEMIDDEPSLEIIEAASVCDENDDLLSHAASRRLSRVRERSVAGRSVAFHDSASMVSNQHYAPSVGTLIEDDENEVLQEIGITRVAYRDWRKVKPRAELYPALKTLIVATGTSNDVSDISNGIHPLSRTNTFDGDAVASGNECPIRVAINSRTLISTLKKVLHVTGGRPIIDLENSSKTERKDTYSYEFQPEDQGSYGVISLQKYSDFAIDCFFIDHNGTSFGPRPHRIIISEYSGKRDIEALQAFPLAMCSFDSEEFVDLHERGRRYVQYLEGIPRLQYHGPVLSCTDVFDDSLLDLNARDQFIRSCKSLRDLKGDQLDATQLQLLPFRLCGLVLQKLQLRDTQASDLSLDDLVLPDHQKSILTSVINGQLRGVLTSYSTGRNGLVLLFSGPNGAGKTVTAETLAASLDMPLMTLNIADLEGTPKEAERNITSQFSQAKRCGCILFMRRADLVLEGRRRVDREGNIMAAAFRSALAHL</sequence>
<keyword evidence="5" id="KW-1185">Reference proteome</keyword>
<dbReference type="AlphaFoldDB" id="A0A9W8XT59"/>
<dbReference type="RefSeq" id="XP_056073876.1">
    <property type="nucleotide sequence ID" value="XM_056213568.1"/>
</dbReference>
<dbReference type="Pfam" id="PF00004">
    <property type="entry name" value="AAA"/>
    <property type="match status" value="1"/>
</dbReference>
<dbReference type="Gene3D" id="1.20.120.1020">
    <property type="entry name" value="Prion-inhibition and propagation, HeLo domain"/>
    <property type="match status" value="1"/>
</dbReference>
<dbReference type="PANTHER" id="PTHR46411:SF3">
    <property type="entry name" value="AAA+ ATPASE DOMAIN-CONTAINING PROTEIN"/>
    <property type="match status" value="1"/>
</dbReference>
<feature type="domain" description="ATPase AAA-type core" evidence="1">
    <location>
        <begin position="583"/>
        <end position="659"/>
    </location>
</feature>
<dbReference type="GO" id="GO:0016887">
    <property type="term" value="F:ATP hydrolysis activity"/>
    <property type="evidence" value="ECO:0007669"/>
    <property type="project" value="InterPro"/>
</dbReference>
<dbReference type="OrthoDB" id="10042665at2759"/>
<reference evidence="4" key="1">
    <citation type="submission" date="2022-10" db="EMBL/GenBank/DDBJ databases">
        <title>Tapping the CABI collections for fungal endophytes: first genome assemblies for Collariella, Neodidymelliopsis, Ascochyta clinopodiicola, Didymella pomorum, Didymosphaeria variabile, Neocosmospora piperis and Neocucurbitaria cava.</title>
        <authorList>
            <person name="Hill R."/>
        </authorList>
    </citation>
    <scope>NUCLEOTIDE SEQUENCE</scope>
    <source>
        <strain evidence="4">IMI 356815</strain>
    </source>
</reference>
<gene>
    <name evidence="4" type="ORF">N0V89_004786</name>
</gene>
<proteinExistence type="predicted"/>
<feature type="domain" description="Prion-inhibition and propagation HeLo" evidence="2">
    <location>
        <begin position="6"/>
        <end position="207"/>
    </location>
</feature>
<dbReference type="EMBL" id="JAPEUX010000003">
    <property type="protein sequence ID" value="KAJ4356750.1"/>
    <property type="molecule type" value="Genomic_DNA"/>
</dbReference>
<dbReference type="GO" id="GO:0005524">
    <property type="term" value="F:ATP binding"/>
    <property type="evidence" value="ECO:0007669"/>
    <property type="project" value="InterPro"/>
</dbReference>
<dbReference type="InterPro" id="IPR027417">
    <property type="entry name" value="P-loop_NTPase"/>
</dbReference>
<dbReference type="Pfam" id="PF22942">
    <property type="entry name" value="DUF7025"/>
    <property type="match status" value="1"/>
</dbReference>
<organism evidence="4 5">
    <name type="scientific">Didymosphaeria variabile</name>
    <dbReference type="NCBI Taxonomy" id="1932322"/>
    <lineage>
        <taxon>Eukaryota</taxon>
        <taxon>Fungi</taxon>
        <taxon>Dikarya</taxon>
        <taxon>Ascomycota</taxon>
        <taxon>Pezizomycotina</taxon>
        <taxon>Dothideomycetes</taxon>
        <taxon>Pleosporomycetidae</taxon>
        <taxon>Pleosporales</taxon>
        <taxon>Massarineae</taxon>
        <taxon>Didymosphaeriaceae</taxon>
        <taxon>Didymosphaeria</taxon>
    </lineage>
</organism>
<dbReference type="Pfam" id="PF14479">
    <property type="entry name" value="HeLo"/>
    <property type="match status" value="1"/>
</dbReference>
<dbReference type="GeneID" id="80908316"/>
<dbReference type="Gene3D" id="3.40.50.300">
    <property type="entry name" value="P-loop containing nucleotide triphosphate hydrolases"/>
    <property type="match status" value="1"/>
</dbReference>
<name>A0A9W8XT59_9PLEO</name>
<evidence type="ECO:0008006" key="6">
    <source>
        <dbReference type="Google" id="ProtNLM"/>
    </source>
</evidence>
<evidence type="ECO:0000259" key="3">
    <source>
        <dbReference type="Pfam" id="PF22942"/>
    </source>
</evidence>
<protein>
    <recommendedName>
        <fullName evidence="6">Prion-inhibition and propagation HeLo domain-containing protein</fullName>
    </recommendedName>
</protein>
<evidence type="ECO:0000259" key="1">
    <source>
        <dbReference type="Pfam" id="PF00004"/>
    </source>
</evidence>
<evidence type="ECO:0000313" key="4">
    <source>
        <dbReference type="EMBL" id="KAJ4356750.1"/>
    </source>
</evidence>
<dbReference type="PANTHER" id="PTHR46411">
    <property type="entry name" value="FAMILY ATPASE, PUTATIVE-RELATED"/>
    <property type="match status" value="1"/>
</dbReference>
<accession>A0A9W8XT59</accession>
<dbReference type="InterPro" id="IPR003959">
    <property type="entry name" value="ATPase_AAA_core"/>
</dbReference>
<dbReference type="Proteomes" id="UP001140513">
    <property type="component" value="Unassembled WGS sequence"/>
</dbReference>
<comment type="caution">
    <text evidence="4">The sequence shown here is derived from an EMBL/GenBank/DDBJ whole genome shotgun (WGS) entry which is preliminary data.</text>
</comment>
<feature type="domain" description="DUF7025" evidence="3">
    <location>
        <begin position="397"/>
        <end position="445"/>
    </location>
</feature>
<dbReference type="SUPFAM" id="SSF52540">
    <property type="entry name" value="P-loop containing nucleoside triphosphate hydrolases"/>
    <property type="match status" value="1"/>
</dbReference>
<evidence type="ECO:0000313" key="5">
    <source>
        <dbReference type="Proteomes" id="UP001140513"/>
    </source>
</evidence>
<dbReference type="InterPro" id="IPR029498">
    <property type="entry name" value="HeLo_dom"/>
</dbReference>
<dbReference type="InterPro" id="IPR038305">
    <property type="entry name" value="HeLo_sf"/>
</dbReference>